<feature type="non-terminal residue" evidence="1">
    <location>
        <position position="1"/>
    </location>
</feature>
<sequence>STPNIDISDKFWKCFQKSLNNNKNGMDRKIRILLIIANEFSYKELQKNFK</sequence>
<comment type="caution">
    <text evidence="1">The sequence shown here is derived from an EMBL/GenBank/DDBJ whole genome shotgun (WGS) entry which is preliminary data.</text>
</comment>
<organism evidence="1 2">
    <name type="scientific">Cetraspora pellucida</name>
    <dbReference type="NCBI Taxonomy" id="1433469"/>
    <lineage>
        <taxon>Eukaryota</taxon>
        <taxon>Fungi</taxon>
        <taxon>Fungi incertae sedis</taxon>
        <taxon>Mucoromycota</taxon>
        <taxon>Glomeromycotina</taxon>
        <taxon>Glomeromycetes</taxon>
        <taxon>Diversisporales</taxon>
        <taxon>Gigasporaceae</taxon>
        <taxon>Cetraspora</taxon>
    </lineage>
</organism>
<evidence type="ECO:0000313" key="1">
    <source>
        <dbReference type="EMBL" id="CAG8799518.1"/>
    </source>
</evidence>
<dbReference type="Proteomes" id="UP000789366">
    <property type="component" value="Unassembled WGS sequence"/>
</dbReference>
<proteinExistence type="predicted"/>
<dbReference type="EMBL" id="CAJVPW010078301">
    <property type="protein sequence ID" value="CAG8799518.1"/>
    <property type="molecule type" value="Genomic_DNA"/>
</dbReference>
<keyword evidence="2" id="KW-1185">Reference proteome</keyword>
<evidence type="ECO:0000313" key="2">
    <source>
        <dbReference type="Proteomes" id="UP000789366"/>
    </source>
</evidence>
<accession>A0ACA9RMQ8</accession>
<name>A0ACA9RMQ8_9GLOM</name>
<protein>
    <submittedName>
        <fullName evidence="1">13828_t:CDS:1</fullName>
    </submittedName>
</protein>
<reference evidence="1" key="1">
    <citation type="submission" date="2021-06" db="EMBL/GenBank/DDBJ databases">
        <authorList>
            <person name="Kallberg Y."/>
            <person name="Tangrot J."/>
            <person name="Rosling A."/>
        </authorList>
    </citation>
    <scope>NUCLEOTIDE SEQUENCE</scope>
    <source>
        <strain evidence="1">28 12/20/2015</strain>
    </source>
</reference>
<feature type="non-terminal residue" evidence="1">
    <location>
        <position position="50"/>
    </location>
</feature>
<gene>
    <name evidence="1" type="ORF">SPELUC_LOCUS17934</name>
</gene>